<keyword evidence="1 4" id="KW-0812">Transmembrane</keyword>
<evidence type="ECO:0000256" key="3">
    <source>
        <dbReference type="ARBA" id="ARBA00023136"/>
    </source>
</evidence>
<sequence length="364" mass="39880">MTEVDASVRYASLRPVQRLSVAVLGPTLLALKEQLTVSFPEISYIFVGRSTGYLAGSVCMGLAIGALDTANPTSESEVEVSSAVSPGQFRNVYMIIGVFSMLVSVSFFYFFCTSPVRPPSSTTFRQNEDRKAMSKDFKYTVVDLMFLFYCLYVGAEVTFGGYIFTFAIRAQKGQLFDETSASLLNSAFWGSFATGRGLSICLASVLELHVMLTLDMVGCIASSIALSWCGDTNSTVLWVGTVVLGLSMASLFPAGISWLESYYKVTGSMATILVVGSSFGEMAFPMLMGWMLRQKDDIMTSGFLQAGPIGLMYFMLTTAGLTAIIFIVMQYLAKQHRWSRQSLGPQTQPRISSWVCTIPSTWRN</sequence>
<feature type="transmembrane region" description="Helical" evidence="4">
    <location>
        <begin position="146"/>
        <end position="167"/>
    </location>
</feature>
<evidence type="ECO:0000313" key="5">
    <source>
        <dbReference type="Proteomes" id="UP000694845"/>
    </source>
</evidence>
<keyword evidence="2 4" id="KW-1133">Transmembrane helix</keyword>
<dbReference type="SUPFAM" id="SSF103473">
    <property type="entry name" value="MFS general substrate transporter"/>
    <property type="match status" value="1"/>
</dbReference>
<feature type="transmembrane region" description="Helical" evidence="4">
    <location>
        <begin position="271"/>
        <end position="292"/>
    </location>
</feature>
<dbReference type="Proteomes" id="UP000694845">
    <property type="component" value="Unplaced"/>
</dbReference>
<feature type="transmembrane region" description="Helical" evidence="4">
    <location>
        <begin position="92"/>
        <end position="111"/>
    </location>
</feature>
<evidence type="ECO:0000256" key="1">
    <source>
        <dbReference type="ARBA" id="ARBA00022692"/>
    </source>
</evidence>
<dbReference type="RefSeq" id="XP_022105948.1">
    <property type="nucleotide sequence ID" value="XM_022250256.1"/>
</dbReference>
<dbReference type="PANTHER" id="PTHR23121">
    <property type="entry name" value="SODIUM-DEPENDENT GLUCOSE TRANSPORTER 1"/>
    <property type="match status" value="1"/>
</dbReference>
<dbReference type="InterPro" id="IPR011701">
    <property type="entry name" value="MFS"/>
</dbReference>
<dbReference type="PANTHER" id="PTHR23121:SF9">
    <property type="entry name" value="SODIUM-DEPENDENT GLUCOSE TRANSPORTER 1"/>
    <property type="match status" value="1"/>
</dbReference>
<dbReference type="AlphaFoldDB" id="A0A8B7ZJZ7"/>
<dbReference type="GeneID" id="110987492"/>
<evidence type="ECO:0000256" key="2">
    <source>
        <dbReference type="ARBA" id="ARBA00022989"/>
    </source>
</evidence>
<dbReference type="GO" id="GO:0022857">
    <property type="term" value="F:transmembrane transporter activity"/>
    <property type="evidence" value="ECO:0007669"/>
    <property type="project" value="InterPro"/>
</dbReference>
<dbReference type="Gene3D" id="1.20.1250.20">
    <property type="entry name" value="MFS general substrate transporter like domains"/>
    <property type="match status" value="1"/>
</dbReference>
<dbReference type="OMA" id="ISFKWAN"/>
<evidence type="ECO:0000256" key="4">
    <source>
        <dbReference type="SAM" id="Phobius"/>
    </source>
</evidence>
<dbReference type="OrthoDB" id="546893at2759"/>
<feature type="transmembrane region" description="Helical" evidence="4">
    <location>
        <begin position="236"/>
        <end position="259"/>
    </location>
</feature>
<accession>A0A8B7ZJZ7</accession>
<name>A0A8B7ZJZ7_ACAPL</name>
<organism evidence="5 6">
    <name type="scientific">Acanthaster planci</name>
    <name type="common">Crown-of-thorns starfish</name>
    <dbReference type="NCBI Taxonomy" id="133434"/>
    <lineage>
        <taxon>Eukaryota</taxon>
        <taxon>Metazoa</taxon>
        <taxon>Echinodermata</taxon>
        <taxon>Eleutherozoa</taxon>
        <taxon>Asterozoa</taxon>
        <taxon>Asteroidea</taxon>
        <taxon>Valvatacea</taxon>
        <taxon>Valvatida</taxon>
        <taxon>Acanthasteridae</taxon>
        <taxon>Acanthaster</taxon>
    </lineage>
</organism>
<keyword evidence="3 4" id="KW-0472">Membrane</keyword>
<dbReference type="Pfam" id="PF07690">
    <property type="entry name" value="MFS_1"/>
    <property type="match status" value="1"/>
</dbReference>
<dbReference type="KEGG" id="aplc:110987492"/>
<keyword evidence="5" id="KW-1185">Reference proteome</keyword>
<reference evidence="6" key="1">
    <citation type="submission" date="2025-08" db="UniProtKB">
        <authorList>
            <consortium name="RefSeq"/>
        </authorList>
    </citation>
    <scope>IDENTIFICATION</scope>
</reference>
<protein>
    <submittedName>
        <fullName evidence="6">Sodium-dependent glucose transporter 1-like</fullName>
    </submittedName>
</protein>
<dbReference type="InterPro" id="IPR036259">
    <property type="entry name" value="MFS_trans_sf"/>
</dbReference>
<proteinExistence type="predicted"/>
<feature type="transmembrane region" description="Helical" evidence="4">
    <location>
        <begin position="312"/>
        <end position="333"/>
    </location>
</feature>
<gene>
    <name evidence="6" type="primary">LOC110987492</name>
</gene>
<evidence type="ECO:0000313" key="6">
    <source>
        <dbReference type="RefSeq" id="XP_022105948.1"/>
    </source>
</evidence>